<evidence type="ECO:0000313" key="9">
    <source>
        <dbReference type="EMBL" id="TCJ19918.1"/>
    </source>
</evidence>
<dbReference type="Pfam" id="PF00588">
    <property type="entry name" value="SpoU_methylase"/>
    <property type="match status" value="1"/>
</dbReference>
<name>A0A4R1BQR4_9ACTN</name>
<comment type="function">
    <text evidence="7">Catalyzes the 2'-O methylation of guanosine at position 18 in tRNA.</text>
</comment>
<gene>
    <name evidence="7" type="primary">trmH</name>
    <name evidence="9" type="ORF">E0L93_02900</name>
</gene>
<evidence type="ECO:0000256" key="3">
    <source>
        <dbReference type="ARBA" id="ARBA00022679"/>
    </source>
</evidence>
<feature type="binding site" evidence="7">
    <location>
        <position position="160"/>
    </location>
    <ligand>
        <name>S-adenosyl-L-methionine</name>
        <dbReference type="ChEBI" id="CHEBI:59789"/>
    </ligand>
</feature>
<feature type="binding site" evidence="7">
    <location>
        <position position="169"/>
    </location>
    <ligand>
        <name>S-adenosyl-L-methionine</name>
        <dbReference type="ChEBI" id="CHEBI:59789"/>
    </ligand>
</feature>
<dbReference type="EC" id="2.1.1.34" evidence="7"/>
<evidence type="ECO:0000256" key="5">
    <source>
        <dbReference type="ARBA" id="ARBA00022694"/>
    </source>
</evidence>
<dbReference type="OrthoDB" id="9785673at2"/>
<keyword evidence="4 7" id="KW-0949">S-adenosyl-L-methionine</keyword>
<dbReference type="PANTHER" id="PTHR43453:SF1">
    <property type="entry name" value="TRNA_RRNA METHYLTRANSFERASE SPOU TYPE DOMAIN-CONTAINING PROTEIN"/>
    <property type="match status" value="1"/>
</dbReference>
<feature type="domain" description="tRNA/rRNA methyltransferase SpoU type" evidence="8">
    <location>
        <begin position="41"/>
        <end position="180"/>
    </location>
</feature>
<dbReference type="Proteomes" id="UP000295244">
    <property type="component" value="Unassembled WGS sequence"/>
</dbReference>
<dbReference type="InterPro" id="IPR029028">
    <property type="entry name" value="Alpha/beta_knot_MTases"/>
</dbReference>
<accession>A0A4R1BQR4</accession>
<dbReference type="EMBL" id="SKBU01000006">
    <property type="protein sequence ID" value="TCJ19918.1"/>
    <property type="molecule type" value="Genomic_DNA"/>
</dbReference>
<comment type="caution">
    <text evidence="9">The sequence shown here is derived from an EMBL/GenBank/DDBJ whole genome shotgun (WGS) entry which is preliminary data.</text>
</comment>
<dbReference type="SUPFAM" id="SSF75217">
    <property type="entry name" value="alpha/beta knot"/>
    <property type="match status" value="1"/>
</dbReference>
<sequence>MAGRRDAFGVGSVPEELLWGMVRPRRARRMREVLESRTRYVTVLLEAVDDGHNQAAVLRSAEAFGVQDVSVVEGQREFAPSREITQGADKWLTIRRYAETGEAIGALRERGYTVWGSRLDRGAVPVEGVDLGRPAAFVFGNEHSGLSEEALELVDGTFVVPMCGFSQSLNISVAAAITLFHVTRRARREAGERYRLSAADREGVVRAWISAMLDRG</sequence>
<dbReference type="CDD" id="cd18092">
    <property type="entry name" value="SpoU-like_TrmH"/>
    <property type="match status" value="1"/>
</dbReference>
<dbReference type="GO" id="GO:0002938">
    <property type="term" value="P:tRNA guanine ribose methylation"/>
    <property type="evidence" value="ECO:0007669"/>
    <property type="project" value="UniProtKB-UniRule"/>
</dbReference>
<comment type="catalytic activity">
    <reaction evidence="7">
        <text>guanosine(18) in tRNA + S-adenosyl-L-methionine = 2'-O-methylguanosine(18) in tRNA + S-adenosyl-L-homocysteine + H(+)</text>
        <dbReference type="Rhea" id="RHEA:20077"/>
        <dbReference type="Rhea" id="RHEA-COMP:10190"/>
        <dbReference type="Rhea" id="RHEA-COMP:10192"/>
        <dbReference type="ChEBI" id="CHEBI:15378"/>
        <dbReference type="ChEBI" id="CHEBI:57856"/>
        <dbReference type="ChEBI" id="CHEBI:59789"/>
        <dbReference type="ChEBI" id="CHEBI:74269"/>
        <dbReference type="ChEBI" id="CHEBI:74445"/>
        <dbReference type="EC" id="2.1.1.34"/>
    </reaction>
</comment>
<protein>
    <recommendedName>
        <fullName evidence="7">tRNA (guanosine(18)-2'-O)-methyltransferase</fullName>
        <ecNumber evidence="7">2.1.1.34</ecNumber>
    </recommendedName>
    <alternativeName>
        <fullName evidence="7">tRNA [Gm18] methyltransferase</fullName>
    </alternativeName>
</protein>
<dbReference type="InterPro" id="IPR033671">
    <property type="entry name" value="TrmH"/>
</dbReference>
<organism evidence="9 10">
    <name type="scientific">Rubrobacter taiwanensis</name>
    <dbReference type="NCBI Taxonomy" id="185139"/>
    <lineage>
        <taxon>Bacteria</taxon>
        <taxon>Bacillati</taxon>
        <taxon>Actinomycetota</taxon>
        <taxon>Rubrobacteria</taxon>
        <taxon>Rubrobacterales</taxon>
        <taxon>Rubrobacteraceae</taxon>
        <taxon>Rubrobacter</taxon>
    </lineage>
</organism>
<comment type="similarity">
    <text evidence="7">Belongs to the class IV-like SAM-binding methyltransferase superfamily. RNA methyltransferase TrmH family.</text>
</comment>
<evidence type="ECO:0000313" key="10">
    <source>
        <dbReference type="Proteomes" id="UP000295244"/>
    </source>
</evidence>
<keyword evidence="2 7" id="KW-0489">Methyltransferase</keyword>
<evidence type="ECO:0000256" key="1">
    <source>
        <dbReference type="ARBA" id="ARBA00022555"/>
    </source>
</evidence>
<dbReference type="GO" id="GO:0000049">
    <property type="term" value="F:tRNA binding"/>
    <property type="evidence" value="ECO:0007669"/>
    <property type="project" value="UniProtKB-UniRule"/>
</dbReference>
<evidence type="ECO:0000256" key="2">
    <source>
        <dbReference type="ARBA" id="ARBA00022603"/>
    </source>
</evidence>
<dbReference type="RefSeq" id="WP_132688236.1">
    <property type="nucleotide sequence ID" value="NZ_SKBU01000006.1"/>
</dbReference>
<evidence type="ECO:0000256" key="4">
    <source>
        <dbReference type="ARBA" id="ARBA00022691"/>
    </source>
</evidence>
<keyword evidence="3 7" id="KW-0808">Transferase</keyword>
<keyword evidence="10" id="KW-1185">Reference proteome</keyword>
<proteinExistence type="inferred from homology"/>
<keyword evidence="6 7" id="KW-0694">RNA-binding</keyword>
<dbReference type="AlphaFoldDB" id="A0A4R1BQR4"/>
<dbReference type="HAMAP" id="MF_02060">
    <property type="entry name" value="tRNA_methyltr_TrmH"/>
    <property type="match status" value="1"/>
</dbReference>
<dbReference type="InterPro" id="IPR029026">
    <property type="entry name" value="tRNA_m1G_MTases_N"/>
</dbReference>
<evidence type="ECO:0000256" key="7">
    <source>
        <dbReference type="HAMAP-Rule" id="MF_02060"/>
    </source>
</evidence>
<reference evidence="9 10" key="1">
    <citation type="submission" date="2019-03" db="EMBL/GenBank/DDBJ databases">
        <title>Whole genome sequence of a novel Rubrobacter taiwanensis strain, isolated from Yellowstone National Park.</title>
        <authorList>
            <person name="Freed S."/>
            <person name="Ramaley R.F."/>
            <person name="Kyndt J.A."/>
        </authorList>
    </citation>
    <scope>NUCLEOTIDE SEQUENCE [LARGE SCALE GENOMIC DNA]</scope>
    <source>
        <strain evidence="9 10">Yellowstone</strain>
    </source>
</reference>
<feature type="binding site" evidence="7">
    <location>
        <position position="117"/>
    </location>
    <ligand>
        <name>S-adenosyl-L-methionine</name>
        <dbReference type="ChEBI" id="CHEBI:59789"/>
    </ligand>
</feature>
<comment type="caution">
    <text evidence="7">Lacks conserved residue(s) required for the propagation of feature annotation.</text>
</comment>
<dbReference type="InterPro" id="IPR001537">
    <property type="entry name" value="SpoU_MeTrfase"/>
</dbReference>
<dbReference type="GO" id="GO:0141100">
    <property type="term" value="F:tRNA (guanine(18)-2'-O)-methyltransferase activity"/>
    <property type="evidence" value="ECO:0007669"/>
    <property type="project" value="UniProtKB-UniRule"/>
</dbReference>
<keyword evidence="1 7" id="KW-0820">tRNA-binding</keyword>
<evidence type="ECO:0000259" key="8">
    <source>
        <dbReference type="Pfam" id="PF00588"/>
    </source>
</evidence>
<keyword evidence="5 7" id="KW-0819">tRNA processing</keyword>
<evidence type="ECO:0000256" key="6">
    <source>
        <dbReference type="ARBA" id="ARBA00022884"/>
    </source>
</evidence>
<dbReference type="PANTHER" id="PTHR43453">
    <property type="entry name" value="RRNA METHYLASE-LIKE"/>
    <property type="match status" value="1"/>
</dbReference>
<dbReference type="Gene3D" id="3.40.1280.10">
    <property type="match status" value="1"/>
</dbReference>